<dbReference type="PANTHER" id="PTHR48111:SF1">
    <property type="entry name" value="TWO-COMPONENT RESPONSE REGULATOR ORR33"/>
    <property type="match status" value="1"/>
</dbReference>
<dbReference type="Pfam" id="PF00072">
    <property type="entry name" value="Response_reg"/>
    <property type="match status" value="1"/>
</dbReference>
<dbReference type="CDD" id="cd17624">
    <property type="entry name" value="REC_OmpR_PmrA-like"/>
    <property type="match status" value="1"/>
</dbReference>
<dbReference type="InterPro" id="IPR016032">
    <property type="entry name" value="Sig_transdc_resp-reg_C-effctor"/>
</dbReference>
<dbReference type="Gene3D" id="1.10.10.10">
    <property type="entry name" value="Winged helix-like DNA-binding domain superfamily/Winged helix DNA-binding domain"/>
    <property type="match status" value="1"/>
</dbReference>
<name>A0A7Y0DVN2_9GAMM</name>
<keyword evidence="3" id="KW-0805">Transcription regulation</keyword>
<dbReference type="AlphaFoldDB" id="A0A7Y0DVN2"/>
<dbReference type="SMART" id="SM00448">
    <property type="entry name" value="REC"/>
    <property type="match status" value="1"/>
</dbReference>
<dbReference type="Gene3D" id="6.10.250.690">
    <property type="match status" value="1"/>
</dbReference>
<sequence length="223" mass="24736">MRVLIVEDNQELADFIRLALRDEGYATDNAANGTQAVNLMSVFQYDAVILDLGLPDFDGLQLIRQVRKVGNTVPVLIVTARGGINDRIKGLDLGADDYLNKPFAIGELIARLRAILRRPNSITGMSINMKRGKLLLDPKSKRVVAGENNITMGKTEFALLEYMLRHATLTVSKEALFNAIYSLGFEVTDNAIQVAVHRVRKKLEQVNAEVTIKTIRGIGYILI</sequence>
<dbReference type="InterPro" id="IPR001867">
    <property type="entry name" value="OmpR/PhoB-type_DNA-bd"/>
</dbReference>
<dbReference type="InterPro" id="IPR001789">
    <property type="entry name" value="Sig_transdc_resp-reg_receiver"/>
</dbReference>
<gene>
    <name evidence="10" type="ORF">HHO47_17010</name>
</gene>
<organism evidence="10 11">
    <name type="scientific">Pseudoalteromonas arctica</name>
    <dbReference type="NCBI Taxonomy" id="394751"/>
    <lineage>
        <taxon>Bacteria</taxon>
        <taxon>Pseudomonadati</taxon>
        <taxon>Pseudomonadota</taxon>
        <taxon>Gammaproteobacteria</taxon>
        <taxon>Alteromonadales</taxon>
        <taxon>Pseudoalteromonadaceae</taxon>
        <taxon>Pseudoalteromonas</taxon>
    </lineage>
</organism>
<dbReference type="InterPro" id="IPR039420">
    <property type="entry name" value="WalR-like"/>
</dbReference>
<protein>
    <submittedName>
        <fullName evidence="10">Response regulator transcription factor</fullName>
    </submittedName>
</protein>
<feature type="modified residue" description="4-aspartylphosphate" evidence="6">
    <location>
        <position position="51"/>
    </location>
</feature>
<keyword evidence="11" id="KW-1185">Reference proteome</keyword>
<evidence type="ECO:0000256" key="7">
    <source>
        <dbReference type="PROSITE-ProRule" id="PRU01091"/>
    </source>
</evidence>
<comment type="caution">
    <text evidence="10">The sequence shown here is derived from an EMBL/GenBank/DDBJ whole genome shotgun (WGS) entry which is preliminary data.</text>
</comment>
<feature type="domain" description="Response regulatory" evidence="8">
    <location>
        <begin position="2"/>
        <end position="116"/>
    </location>
</feature>
<dbReference type="FunFam" id="3.40.50.2300:FF:000002">
    <property type="entry name" value="DNA-binding response regulator PhoP"/>
    <property type="match status" value="1"/>
</dbReference>
<feature type="DNA-binding region" description="OmpR/PhoB-type" evidence="7">
    <location>
        <begin position="126"/>
        <end position="223"/>
    </location>
</feature>
<keyword evidence="1 6" id="KW-0597">Phosphoprotein</keyword>
<dbReference type="SUPFAM" id="SSF52172">
    <property type="entry name" value="CheY-like"/>
    <property type="match status" value="1"/>
</dbReference>
<dbReference type="PANTHER" id="PTHR48111">
    <property type="entry name" value="REGULATOR OF RPOS"/>
    <property type="match status" value="1"/>
</dbReference>
<dbReference type="GO" id="GO:0032993">
    <property type="term" value="C:protein-DNA complex"/>
    <property type="evidence" value="ECO:0007669"/>
    <property type="project" value="TreeGrafter"/>
</dbReference>
<proteinExistence type="predicted"/>
<feature type="domain" description="OmpR/PhoB-type" evidence="9">
    <location>
        <begin position="126"/>
        <end position="223"/>
    </location>
</feature>
<dbReference type="RefSeq" id="WP_169021370.1">
    <property type="nucleotide sequence ID" value="NZ_JABBMT010000040.1"/>
</dbReference>
<evidence type="ECO:0000256" key="6">
    <source>
        <dbReference type="PROSITE-ProRule" id="PRU00169"/>
    </source>
</evidence>
<evidence type="ECO:0000256" key="5">
    <source>
        <dbReference type="ARBA" id="ARBA00023163"/>
    </source>
</evidence>
<dbReference type="GO" id="GO:0006355">
    <property type="term" value="P:regulation of DNA-templated transcription"/>
    <property type="evidence" value="ECO:0007669"/>
    <property type="project" value="InterPro"/>
</dbReference>
<evidence type="ECO:0000313" key="10">
    <source>
        <dbReference type="EMBL" id="NMM42463.1"/>
    </source>
</evidence>
<dbReference type="GO" id="GO:0000976">
    <property type="term" value="F:transcription cis-regulatory region binding"/>
    <property type="evidence" value="ECO:0007669"/>
    <property type="project" value="TreeGrafter"/>
</dbReference>
<evidence type="ECO:0000259" key="8">
    <source>
        <dbReference type="PROSITE" id="PS50110"/>
    </source>
</evidence>
<dbReference type="InterPro" id="IPR011006">
    <property type="entry name" value="CheY-like_superfamily"/>
</dbReference>
<dbReference type="PROSITE" id="PS50110">
    <property type="entry name" value="RESPONSE_REGULATORY"/>
    <property type="match status" value="1"/>
</dbReference>
<dbReference type="Gene3D" id="3.40.50.2300">
    <property type="match status" value="1"/>
</dbReference>
<evidence type="ECO:0000256" key="3">
    <source>
        <dbReference type="ARBA" id="ARBA00023015"/>
    </source>
</evidence>
<dbReference type="PROSITE" id="PS51755">
    <property type="entry name" value="OMPR_PHOB"/>
    <property type="match status" value="1"/>
</dbReference>
<evidence type="ECO:0000256" key="2">
    <source>
        <dbReference type="ARBA" id="ARBA00023012"/>
    </source>
</evidence>
<dbReference type="GO" id="GO:0000156">
    <property type="term" value="F:phosphorelay response regulator activity"/>
    <property type="evidence" value="ECO:0007669"/>
    <property type="project" value="TreeGrafter"/>
</dbReference>
<dbReference type="CDD" id="cd00383">
    <property type="entry name" value="trans_reg_C"/>
    <property type="match status" value="1"/>
</dbReference>
<dbReference type="GO" id="GO:0005829">
    <property type="term" value="C:cytosol"/>
    <property type="evidence" value="ECO:0007669"/>
    <property type="project" value="TreeGrafter"/>
</dbReference>
<accession>A0A7Y0DVN2</accession>
<evidence type="ECO:0000256" key="1">
    <source>
        <dbReference type="ARBA" id="ARBA00022553"/>
    </source>
</evidence>
<dbReference type="EMBL" id="JABBMT010000040">
    <property type="protein sequence ID" value="NMM42463.1"/>
    <property type="molecule type" value="Genomic_DNA"/>
</dbReference>
<reference evidence="10" key="1">
    <citation type="submission" date="2020-04" db="EMBL/GenBank/DDBJ databases">
        <title>Genome Sequencing for Pseudoaltermonas arctica.</title>
        <authorList>
            <person name="Elkins N.S."/>
        </authorList>
    </citation>
    <scope>NUCLEOTIDE SEQUENCE [LARGE SCALE GENOMIC DNA]</scope>
    <source>
        <strain evidence="10">NEC-BIFX-2020_0012</strain>
    </source>
</reference>
<keyword evidence="5" id="KW-0804">Transcription</keyword>
<evidence type="ECO:0000259" key="9">
    <source>
        <dbReference type="PROSITE" id="PS51755"/>
    </source>
</evidence>
<evidence type="ECO:0000313" key="11">
    <source>
        <dbReference type="Proteomes" id="UP000570493"/>
    </source>
</evidence>
<evidence type="ECO:0000256" key="4">
    <source>
        <dbReference type="ARBA" id="ARBA00023125"/>
    </source>
</evidence>
<dbReference type="InterPro" id="IPR036388">
    <property type="entry name" value="WH-like_DNA-bd_sf"/>
</dbReference>
<dbReference type="SUPFAM" id="SSF46894">
    <property type="entry name" value="C-terminal effector domain of the bipartite response regulators"/>
    <property type="match status" value="1"/>
</dbReference>
<keyword evidence="4 7" id="KW-0238">DNA-binding</keyword>
<keyword evidence="2" id="KW-0902">Two-component regulatory system</keyword>
<dbReference type="Proteomes" id="UP000570493">
    <property type="component" value="Unassembled WGS sequence"/>
</dbReference>
<dbReference type="Pfam" id="PF00486">
    <property type="entry name" value="Trans_reg_C"/>
    <property type="match status" value="1"/>
</dbReference>
<dbReference type="SMART" id="SM00862">
    <property type="entry name" value="Trans_reg_C"/>
    <property type="match status" value="1"/>
</dbReference>